<evidence type="ECO:0000256" key="1">
    <source>
        <dbReference type="SAM" id="SignalP"/>
    </source>
</evidence>
<accession>A0A2M3ZSL7</accession>
<name>A0A2M3ZSL7_9DIPT</name>
<proteinExistence type="predicted"/>
<evidence type="ECO:0000313" key="2">
    <source>
        <dbReference type="EMBL" id="MBW31529.1"/>
    </source>
</evidence>
<dbReference type="AlphaFoldDB" id="A0A2M3ZSL7"/>
<keyword evidence="1" id="KW-0732">Signal</keyword>
<feature type="signal peptide" evidence="1">
    <location>
        <begin position="1"/>
        <end position="31"/>
    </location>
</feature>
<organism evidence="2">
    <name type="scientific">Anopheles braziliensis</name>
    <dbReference type="NCBI Taxonomy" id="58242"/>
    <lineage>
        <taxon>Eukaryota</taxon>
        <taxon>Metazoa</taxon>
        <taxon>Ecdysozoa</taxon>
        <taxon>Arthropoda</taxon>
        <taxon>Hexapoda</taxon>
        <taxon>Insecta</taxon>
        <taxon>Pterygota</taxon>
        <taxon>Neoptera</taxon>
        <taxon>Endopterygota</taxon>
        <taxon>Diptera</taxon>
        <taxon>Nematocera</taxon>
        <taxon>Culicoidea</taxon>
        <taxon>Culicidae</taxon>
        <taxon>Anophelinae</taxon>
        <taxon>Anopheles</taxon>
    </lineage>
</organism>
<dbReference type="EMBL" id="GGFM01010778">
    <property type="protein sequence ID" value="MBW31529.1"/>
    <property type="molecule type" value="Transcribed_RNA"/>
</dbReference>
<protein>
    <submittedName>
        <fullName evidence="2">Putative secreted peptide</fullName>
    </submittedName>
</protein>
<feature type="chain" id="PRO_5014662967" evidence="1">
    <location>
        <begin position="32"/>
        <end position="71"/>
    </location>
</feature>
<reference evidence="2" key="1">
    <citation type="submission" date="2018-01" db="EMBL/GenBank/DDBJ databases">
        <title>An insight into the sialome of Amazonian anophelines.</title>
        <authorList>
            <person name="Ribeiro J.M."/>
            <person name="Scarpassa V."/>
            <person name="Calvo E."/>
        </authorList>
    </citation>
    <scope>NUCLEOTIDE SEQUENCE</scope>
    <source>
        <tissue evidence="2">Salivary glands</tissue>
    </source>
</reference>
<sequence>MIRQRNEGRKPLLIVSCAVCLPACLSPPVGSRTSCQSRSTRWMRACLRGCVFVHSSPTFTECSSPPRTGGP</sequence>